<dbReference type="KEGG" id="acep:105625239"/>
<keyword evidence="1" id="KW-0812">Transmembrane</keyword>
<evidence type="ECO:0000256" key="1">
    <source>
        <dbReference type="SAM" id="Phobius"/>
    </source>
</evidence>
<keyword evidence="1" id="KW-1133">Transmembrane helix</keyword>
<dbReference type="InParanoid" id="A0A158NWR1"/>
<proteinExistence type="predicted"/>
<evidence type="ECO:0000313" key="3">
    <source>
        <dbReference type="Proteomes" id="UP000005205"/>
    </source>
</evidence>
<reference evidence="2" key="2">
    <citation type="submission" date="2016-04" db="UniProtKB">
        <authorList>
            <consortium name="EnsemblMetazoa"/>
        </authorList>
    </citation>
    <scope>IDENTIFICATION</scope>
</reference>
<keyword evidence="3" id="KW-1185">Reference proteome</keyword>
<reference evidence="3" key="1">
    <citation type="journal article" date="2011" name="PLoS Genet.">
        <title>The genome sequence of the leaf-cutter ant Atta cephalotes reveals insights into its obligate symbiotic lifestyle.</title>
        <authorList>
            <person name="Suen G."/>
            <person name="Teiling C."/>
            <person name="Li L."/>
            <person name="Holt C."/>
            <person name="Abouheif E."/>
            <person name="Bornberg-Bauer E."/>
            <person name="Bouffard P."/>
            <person name="Caldera E.J."/>
            <person name="Cash E."/>
            <person name="Cavanaugh A."/>
            <person name="Denas O."/>
            <person name="Elhaik E."/>
            <person name="Fave M.J."/>
            <person name="Gadau J."/>
            <person name="Gibson J.D."/>
            <person name="Graur D."/>
            <person name="Grubbs K.J."/>
            <person name="Hagen D.E."/>
            <person name="Harkins T.T."/>
            <person name="Helmkampf M."/>
            <person name="Hu H."/>
            <person name="Johnson B.R."/>
            <person name="Kim J."/>
            <person name="Marsh S.E."/>
            <person name="Moeller J.A."/>
            <person name="Munoz-Torres M.C."/>
            <person name="Murphy M.C."/>
            <person name="Naughton M.C."/>
            <person name="Nigam S."/>
            <person name="Overson R."/>
            <person name="Rajakumar R."/>
            <person name="Reese J.T."/>
            <person name="Scott J.J."/>
            <person name="Smith C.R."/>
            <person name="Tao S."/>
            <person name="Tsutsui N.D."/>
            <person name="Viljakainen L."/>
            <person name="Wissler L."/>
            <person name="Yandell M.D."/>
            <person name="Zimmer F."/>
            <person name="Taylor J."/>
            <person name="Slater S.C."/>
            <person name="Clifton S.W."/>
            <person name="Warren W.C."/>
            <person name="Elsik C.G."/>
            <person name="Smith C.D."/>
            <person name="Weinstock G.M."/>
            <person name="Gerardo N.M."/>
            <person name="Currie C.R."/>
        </authorList>
    </citation>
    <scope>NUCLEOTIDE SEQUENCE [LARGE SCALE GENOMIC DNA]</scope>
</reference>
<dbReference type="OrthoDB" id="7551957at2759"/>
<evidence type="ECO:0000313" key="2">
    <source>
        <dbReference type="EnsemblMetazoa" id="XP_012061969.1"/>
    </source>
</evidence>
<accession>A0A158NWR1</accession>
<name>A0A158NWR1_ATTCE</name>
<dbReference type="EnsemblMetazoa" id="XM_012206579.1">
    <property type="protein sequence ID" value="XP_012061969.1"/>
    <property type="gene ID" value="LOC105625239"/>
</dbReference>
<dbReference type="EMBL" id="ADTU01028387">
    <property type="status" value="NOT_ANNOTATED_CDS"/>
    <property type="molecule type" value="Genomic_DNA"/>
</dbReference>
<feature type="transmembrane region" description="Helical" evidence="1">
    <location>
        <begin position="42"/>
        <end position="72"/>
    </location>
</feature>
<sequence length="180" mass="20479">FAVIAVFICTIGQHLSNSFIVLSKNISHLPIIVEYFIDQEKYFYLILLHFYAITCVGGMAVLAIGTLFLTYLQYICGIFKIAGYRIEHAININIRQNITSKNKILMNEGIICAVDIHRQAMKLSKHLLSIFEIMMFCLIILGVICLTLNLFQVSFLFRNLICENACKCCSEIILVILFSP</sequence>
<feature type="transmembrane region" description="Helical" evidence="1">
    <location>
        <begin position="127"/>
        <end position="151"/>
    </location>
</feature>
<gene>
    <name evidence="2" type="primary">105625239</name>
</gene>
<evidence type="ECO:0008006" key="4">
    <source>
        <dbReference type="Google" id="ProtNLM"/>
    </source>
</evidence>
<protein>
    <recommendedName>
        <fullName evidence="4">Odorant receptor</fullName>
    </recommendedName>
</protein>
<dbReference type="Proteomes" id="UP000005205">
    <property type="component" value="Unassembled WGS sequence"/>
</dbReference>
<keyword evidence="1" id="KW-0472">Membrane</keyword>
<dbReference type="AlphaFoldDB" id="A0A158NWR1"/>
<organism evidence="2 3">
    <name type="scientific">Atta cephalotes</name>
    <name type="common">Leafcutter ant</name>
    <dbReference type="NCBI Taxonomy" id="12957"/>
    <lineage>
        <taxon>Eukaryota</taxon>
        <taxon>Metazoa</taxon>
        <taxon>Ecdysozoa</taxon>
        <taxon>Arthropoda</taxon>
        <taxon>Hexapoda</taxon>
        <taxon>Insecta</taxon>
        <taxon>Pterygota</taxon>
        <taxon>Neoptera</taxon>
        <taxon>Endopterygota</taxon>
        <taxon>Hymenoptera</taxon>
        <taxon>Apocrita</taxon>
        <taxon>Aculeata</taxon>
        <taxon>Formicoidea</taxon>
        <taxon>Formicidae</taxon>
        <taxon>Myrmicinae</taxon>
        <taxon>Atta</taxon>
    </lineage>
</organism>